<feature type="compositionally biased region" description="Polar residues" evidence="1">
    <location>
        <begin position="189"/>
        <end position="199"/>
    </location>
</feature>
<feature type="region of interest" description="Disordered" evidence="1">
    <location>
        <begin position="675"/>
        <end position="713"/>
    </location>
</feature>
<feature type="compositionally biased region" description="Low complexity" evidence="1">
    <location>
        <begin position="216"/>
        <end position="227"/>
    </location>
</feature>
<feature type="compositionally biased region" description="Polar residues" evidence="1">
    <location>
        <begin position="701"/>
        <end position="713"/>
    </location>
</feature>
<comment type="caution">
    <text evidence="2">The sequence shown here is derived from an EMBL/GenBank/DDBJ whole genome shotgun (WGS) entry which is preliminary data.</text>
</comment>
<proteinExistence type="predicted"/>
<evidence type="ECO:0000313" key="3">
    <source>
        <dbReference type="Proteomes" id="UP001224775"/>
    </source>
</evidence>
<accession>A0AAD8Y7A2</accession>
<feature type="compositionally biased region" description="Low complexity" evidence="1">
    <location>
        <begin position="152"/>
        <end position="167"/>
    </location>
</feature>
<sequence length="864" mass="93001">MEPHPPPPLPPSLPPSSSNDITATESAVAVVKSSTDEIDATAVISSPPPPIFHVLLLPGGNIQKEGSEEATNNKPNVIIDDYLYQRHVYRKQAAARLLRPAAAGGGAAKLNEETHTENNADNIGGEISLNLLASPLEVALISCCVRPSTDDNNNSNKEQQSSSSSSSATQRSRLHRPILPSNADEESDATSSIAQQQPLDTPRTISMKDPAATHTSNNNNSNNSSSNEVGTLQKGQEAHFLKLLQMYCPNCKEGLMYRSLVVEILQRTADWENGVLHLSTSASGGSGAGNDGSRLIGGVNVADAVNVTSYGKNVGIGQVGYTFRKQFHSGWYIGKVTAIIPHGGNYTTIAAAAAAATATTVKDRRCVYNDGDEEDLSLEELKHLAELEELDRYHPDNDNNDGDEHKKMKKEGVNGGVVTNSPDGSGDVTKSEEGGRTESSTEAPEVILSPPPPPPPTVNRAKSNHTVMNTFLAVGGMKLLARWLVEAYTVVQPPPSNQPNKRKSSFTLKTEAAAVVSPSSTGALLLPLLTLLKSIPFDKDIIVASSIHKHIKRYKKALDKLSKGMDAQSLNEVVHPIAGGGSVGKAMRGVEEVMTSWNNATAAAAAANTTTTSQQDDDDESNSHEKQKQLDPYKELRDQLQSRFDELAAFHNNRTNPPEWVPKHVLGVVMASPKAAPASPTASSKPTLNNNTSSSSMKSNHAPTKTNNNEWGTNRASAAQLARERFLEGFRKQKDDVSSTTTPANKWTGSPPEKMQKVAHGNDRSSSSSSKRVCWVDKPVGRKGVSPQPLVTERVFEKEEEYVEEDEEVNVHMMFGGDDGNDDNVPMQEDGAGTYQGDGDAVIEREGIKDDDQEDCDSDLDDMF</sequence>
<gene>
    <name evidence="2" type="ORF">QTG54_008089</name>
</gene>
<feature type="compositionally biased region" description="Polar residues" evidence="1">
    <location>
        <begin position="738"/>
        <end position="748"/>
    </location>
</feature>
<feature type="region of interest" description="Disordered" evidence="1">
    <location>
        <begin position="389"/>
        <end position="462"/>
    </location>
</feature>
<dbReference type="Proteomes" id="UP001224775">
    <property type="component" value="Unassembled WGS sequence"/>
</dbReference>
<evidence type="ECO:0000313" key="2">
    <source>
        <dbReference type="EMBL" id="KAK1740837.1"/>
    </source>
</evidence>
<feature type="region of interest" description="Disordered" evidence="1">
    <location>
        <begin position="149"/>
        <end position="231"/>
    </location>
</feature>
<reference evidence="2" key="1">
    <citation type="submission" date="2023-06" db="EMBL/GenBank/DDBJ databases">
        <title>Survivors Of The Sea: Transcriptome response of Skeletonema marinoi to long-term dormancy.</title>
        <authorList>
            <person name="Pinder M.I.M."/>
            <person name="Kourtchenko O."/>
            <person name="Robertson E.K."/>
            <person name="Larsson T."/>
            <person name="Maumus F."/>
            <person name="Osuna-Cruz C.M."/>
            <person name="Vancaester E."/>
            <person name="Stenow R."/>
            <person name="Vandepoele K."/>
            <person name="Ploug H."/>
            <person name="Bruchert V."/>
            <person name="Godhe A."/>
            <person name="Topel M."/>
        </authorList>
    </citation>
    <scope>NUCLEOTIDE SEQUENCE</scope>
    <source>
        <strain evidence="2">R05AC</strain>
    </source>
</reference>
<feature type="compositionally biased region" description="Acidic residues" evidence="1">
    <location>
        <begin position="851"/>
        <end position="864"/>
    </location>
</feature>
<evidence type="ECO:0000256" key="1">
    <source>
        <dbReference type="SAM" id="MobiDB-lite"/>
    </source>
</evidence>
<dbReference type="EMBL" id="JATAAI010000014">
    <property type="protein sequence ID" value="KAK1740837.1"/>
    <property type="molecule type" value="Genomic_DNA"/>
</dbReference>
<feature type="compositionally biased region" description="Pro residues" evidence="1">
    <location>
        <begin position="1"/>
        <end position="14"/>
    </location>
</feature>
<feature type="compositionally biased region" description="Basic and acidic residues" evidence="1">
    <location>
        <begin position="754"/>
        <end position="763"/>
    </location>
</feature>
<feature type="region of interest" description="Disordered" evidence="1">
    <location>
        <begin position="604"/>
        <end position="632"/>
    </location>
</feature>
<keyword evidence="3" id="KW-1185">Reference proteome</keyword>
<feature type="compositionally biased region" description="Low complexity" evidence="1">
    <location>
        <begin position="675"/>
        <end position="700"/>
    </location>
</feature>
<feature type="region of interest" description="Disordered" evidence="1">
    <location>
        <begin position="813"/>
        <end position="864"/>
    </location>
</feature>
<protein>
    <submittedName>
        <fullName evidence="2">Uncharacterized protein</fullName>
    </submittedName>
</protein>
<feature type="compositionally biased region" description="Basic and acidic residues" evidence="1">
    <location>
        <begin position="389"/>
        <end position="412"/>
    </location>
</feature>
<dbReference type="AlphaFoldDB" id="A0AAD8Y7A2"/>
<feature type="region of interest" description="Disordered" evidence="1">
    <location>
        <begin position="730"/>
        <end position="772"/>
    </location>
</feature>
<organism evidence="2 3">
    <name type="scientific">Skeletonema marinoi</name>
    <dbReference type="NCBI Taxonomy" id="267567"/>
    <lineage>
        <taxon>Eukaryota</taxon>
        <taxon>Sar</taxon>
        <taxon>Stramenopiles</taxon>
        <taxon>Ochrophyta</taxon>
        <taxon>Bacillariophyta</taxon>
        <taxon>Coscinodiscophyceae</taxon>
        <taxon>Thalassiosirophycidae</taxon>
        <taxon>Thalassiosirales</taxon>
        <taxon>Skeletonemataceae</taxon>
        <taxon>Skeletonema</taxon>
        <taxon>Skeletonema marinoi-dohrnii complex</taxon>
    </lineage>
</organism>
<feature type="compositionally biased region" description="Basic and acidic residues" evidence="1">
    <location>
        <begin position="621"/>
        <end position="632"/>
    </location>
</feature>
<feature type="region of interest" description="Disordered" evidence="1">
    <location>
        <begin position="1"/>
        <end position="28"/>
    </location>
</feature>
<name>A0AAD8Y7A2_9STRA</name>